<dbReference type="PROSITE" id="PS00452">
    <property type="entry name" value="GUANYLATE_CYCLASE_1"/>
    <property type="match status" value="1"/>
</dbReference>
<evidence type="ECO:0000256" key="6">
    <source>
        <dbReference type="ARBA" id="ARBA00022741"/>
    </source>
</evidence>
<evidence type="ECO:0000256" key="9">
    <source>
        <dbReference type="ARBA" id="ARBA00023170"/>
    </source>
</evidence>
<evidence type="ECO:0000256" key="10">
    <source>
        <dbReference type="ARBA" id="ARBA00023180"/>
    </source>
</evidence>
<dbReference type="eggNOG" id="KOG1023">
    <property type="taxonomic scope" value="Eukaryota"/>
</dbReference>
<dbReference type="Gene3D" id="3.30.70.1230">
    <property type="entry name" value="Nucleotide cyclase"/>
    <property type="match status" value="1"/>
</dbReference>
<evidence type="ECO:0000256" key="1">
    <source>
        <dbReference type="ARBA" id="ARBA00001436"/>
    </source>
</evidence>
<feature type="domain" description="Guanylate cyclase" evidence="17">
    <location>
        <begin position="1044"/>
        <end position="1174"/>
    </location>
</feature>
<evidence type="ECO:0000256" key="15">
    <source>
        <dbReference type="SAM" id="Phobius"/>
    </source>
</evidence>
<dbReference type="InterPro" id="IPR050401">
    <property type="entry name" value="Cyclic_nucleotide_synthase"/>
</dbReference>
<dbReference type="Pfam" id="PF01094">
    <property type="entry name" value="ANF_receptor"/>
    <property type="match status" value="2"/>
</dbReference>
<dbReference type="Pfam" id="PF00211">
    <property type="entry name" value="Guanylate_cyc"/>
    <property type="match status" value="1"/>
</dbReference>
<evidence type="ECO:0000256" key="12">
    <source>
        <dbReference type="ARBA" id="ARBA00023293"/>
    </source>
</evidence>
<comment type="similarity">
    <text evidence="13">Belongs to the adenylyl cyclase class-4/guanylyl cyclase family.</text>
</comment>
<dbReference type="GO" id="GO:0001653">
    <property type="term" value="F:peptide receptor activity"/>
    <property type="evidence" value="ECO:0007669"/>
    <property type="project" value="TreeGrafter"/>
</dbReference>
<dbReference type="GO" id="GO:0035556">
    <property type="term" value="P:intracellular signal transduction"/>
    <property type="evidence" value="ECO:0007669"/>
    <property type="project" value="InterPro"/>
</dbReference>
<dbReference type="SUPFAM" id="SSF56112">
    <property type="entry name" value="Protein kinase-like (PK-like)"/>
    <property type="match status" value="1"/>
</dbReference>
<organism evidence="18 19">
    <name type="scientific">Bursaphelenchus xylophilus</name>
    <name type="common">Pinewood nematode worm</name>
    <name type="synonym">Aphelenchoides xylophilus</name>
    <dbReference type="NCBI Taxonomy" id="6326"/>
    <lineage>
        <taxon>Eukaryota</taxon>
        <taxon>Metazoa</taxon>
        <taxon>Ecdysozoa</taxon>
        <taxon>Nematoda</taxon>
        <taxon>Chromadorea</taxon>
        <taxon>Rhabditida</taxon>
        <taxon>Tylenchina</taxon>
        <taxon>Tylenchomorpha</taxon>
        <taxon>Aphelenchoidea</taxon>
        <taxon>Aphelenchoididae</taxon>
        <taxon>Bursaphelenchus</taxon>
    </lineage>
</organism>
<keyword evidence="8 15" id="KW-0472">Membrane</keyword>
<evidence type="ECO:0000256" key="4">
    <source>
        <dbReference type="ARBA" id="ARBA00022692"/>
    </source>
</evidence>
<dbReference type="GO" id="GO:0007635">
    <property type="term" value="P:chemosensory behavior"/>
    <property type="evidence" value="ECO:0007669"/>
    <property type="project" value="UniProtKB-ARBA"/>
</dbReference>
<dbReference type="SMART" id="SM00044">
    <property type="entry name" value="CYCc"/>
    <property type="match status" value="1"/>
</dbReference>
<dbReference type="PANTHER" id="PTHR11920">
    <property type="entry name" value="GUANYLYL CYCLASE"/>
    <property type="match status" value="1"/>
</dbReference>
<evidence type="ECO:0000256" key="7">
    <source>
        <dbReference type="ARBA" id="ARBA00022989"/>
    </source>
</evidence>
<comment type="subcellular location">
    <subcellularLocation>
        <location evidence="2">Membrane</location>
        <topology evidence="2">Single-pass type I membrane protein</topology>
    </subcellularLocation>
</comment>
<feature type="transmembrane region" description="Helical" evidence="15">
    <location>
        <begin position="642"/>
        <end position="666"/>
    </location>
</feature>
<dbReference type="InterPro" id="IPR018297">
    <property type="entry name" value="A/G_cyclase_CS"/>
</dbReference>
<dbReference type="AlphaFoldDB" id="A0A1I7S6R9"/>
<evidence type="ECO:0000256" key="11">
    <source>
        <dbReference type="ARBA" id="ARBA00023239"/>
    </source>
</evidence>
<sequence>MAITTTTAPFTFPTLPTFPTFGTFPTLGTLPTFATLPTFGTFPTLPTIAPFTLAPDVNTPLHIKVGFLIPSNASEEMGFDNTAGALIEGLKRAYDEEILPAGTNFTFVWKIEECVESTAIGYSFELIAEQRVDALLAPPCIDGAILAGHVASFYNIPVLLWGQAFDNAFTDTTMYPTLMSTLPNYNDLGNVICSTLHYFDWNLYALIYQENEDGGCYAFQQDMEDVSNQVEDCVMAYKEVVDSWEEKDIDFTMSQLKTRARIIVLCFDDVEQQRRFTVKLAEYGLDTDEYVFLLPDTDMQNDGLSDTPFWNGTNSTAEEEAKAWKIAQLSYLIHVDKTSDIADAYYANFSKQDVSNQVEDCVMAYKEVVDSWEEKDIDFTMSQLKTRARIIVLCFDDVEQQRRFTVKLAEYGLDTDEYVFLLPDTDMQNDGLSDTPFWNGTNSTAEEEAKAWKIAQLSYLIHVDKTSDIADAYYANFSKQVVEDMAEWPFYCDYCAENHKEASIYAATLYDAMYLYTRALSRIINDTDGNLTSHRDGRAISKQNGIEFEGMSGTVALGSDGVRDSIYMMSEYIDTIGSLKPWVQYQISEAGVEIQNTSAIVNGTFGKNAIWYKRNGFIPVSTPHCGFDGNSCPVDIFVEYRGYVITGITLAAVFVLAVIGAMIMLIRSRMLAIEERNRQWQVSTEQLIKLASKKKDLESARSLQSGPSSTSTKFTFDSVKSNEFYIIYVLNGERVIGINYNVNVLKIAPHDQSEIRAMRMMDHDNLNKFIGLTTDGSNTISVWRFCSRGPLCDVITSNNMITSDGFFIYSLVRDICEGLTYLHSSSLQHHGNLRSTNCLVDDRWQVKLGDFGLKFIRNMRAKEPKELLWTAPEFLRSNDLTGSKQGDVYSFAIVASELLNMKPAFEGADGKANPEDVVYMVKKGSNPPYRPVMEIVAQDISPAFTHLIRDCWSENPNERPRITTVKTLLQSMNTSKTANLMDHVFQILEQYAVSLEEEVEERTKELVEEKKKSDILLYRMLPKLVAERLKAGQTVEPESFESVTVYFSDVVGFTAISSKCTPLQVVNLLNDLYTTLDSIIAEVDVYKVETIGDGYMCVSGLPHRNGNEHARYIADMSLSIMRAMRSFRIPHLPREEFRLRIGIHTGSCVAGVVGLAMPRYCLFGDTINTASRMESNGKPNRIHISADTNYFLTKVIGGYVTTSRGEIIVKGKGVMETFFLLGMENDPNIQQQLAELERESV</sequence>
<dbReference type="GO" id="GO:0004016">
    <property type="term" value="F:adenylate cyclase activity"/>
    <property type="evidence" value="ECO:0007669"/>
    <property type="project" value="TreeGrafter"/>
</dbReference>
<keyword evidence="11 13" id="KW-0456">Lyase</keyword>
<dbReference type="SUPFAM" id="SSF55073">
    <property type="entry name" value="Nucleotide cyclase"/>
    <property type="match status" value="1"/>
</dbReference>
<evidence type="ECO:0000313" key="18">
    <source>
        <dbReference type="Proteomes" id="UP000095284"/>
    </source>
</evidence>
<protein>
    <recommendedName>
        <fullName evidence="3 14">Guanylate cyclase</fullName>
        <ecNumber evidence="3 14">4.6.1.2</ecNumber>
    </recommendedName>
</protein>
<proteinExistence type="inferred from homology"/>
<keyword evidence="6" id="KW-0547">Nucleotide-binding</keyword>
<dbReference type="GO" id="GO:0005524">
    <property type="term" value="F:ATP binding"/>
    <property type="evidence" value="ECO:0007669"/>
    <property type="project" value="InterPro"/>
</dbReference>
<dbReference type="GO" id="GO:0005886">
    <property type="term" value="C:plasma membrane"/>
    <property type="evidence" value="ECO:0007669"/>
    <property type="project" value="TreeGrafter"/>
</dbReference>
<dbReference type="PROSITE" id="PS50011">
    <property type="entry name" value="PROTEIN_KINASE_DOM"/>
    <property type="match status" value="1"/>
</dbReference>
<keyword evidence="10" id="KW-0325">Glycoprotein</keyword>
<evidence type="ECO:0000313" key="19">
    <source>
        <dbReference type="WBParaSite" id="BXY_0870700.1"/>
    </source>
</evidence>
<evidence type="ECO:0000256" key="2">
    <source>
        <dbReference type="ARBA" id="ARBA00004479"/>
    </source>
</evidence>
<dbReference type="InterPro" id="IPR000719">
    <property type="entry name" value="Prot_kinase_dom"/>
</dbReference>
<dbReference type="Proteomes" id="UP000095284">
    <property type="component" value="Unplaced"/>
</dbReference>
<dbReference type="InterPro" id="IPR028082">
    <property type="entry name" value="Peripla_BP_I"/>
</dbReference>
<accession>A0A1I7S6R9</accession>
<evidence type="ECO:0000256" key="5">
    <source>
        <dbReference type="ARBA" id="ARBA00022729"/>
    </source>
</evidence>
<dbReference type="GO" id="GO:0004383">
    <property type="term" value="F:guanylate cyclase activity"/>
    <property type="evidence" value="ECO:0007669"/>
    <property type="project" value="UniProtKB-EC"/>
</dbReference>
<feature type="domain" description="Protein kinase" evidence="16">
    <location>
        <begin position="697"/>
        <end position="986"/>
    </location>
</feature>
<dbReference type="CDD" id="cd07302">
    <property type="entry name" value="CHD"/>
    <property type="match status" value="1"/>
</dbReference>
<dbReference type="Gene3D" id="1.10.510.10">
    <property type="entry name" value="Transferase(Phosphotransferase) domain 1"/>
    <property type="match status" value="1"/>
</dbReference>
<dbReference type="SUPFAM" id="SSF53822">
    <property type="entry name" value="Periplasmic binding protein-like I"/>
    <property type="match status" value="2"/>
</dbReference>
<dbReference type="Pfam" id="PF07714">
    <property type="entry name" value="PK_Tyr_Ser-Thr"/>
    <property type="match status" value="1"/>
</dbReference>
<dbReference type="InterPro" id="IPR011009">
    <property type="entry name" value="Kinase-like_dom_sf"/>
</dbReference>
<evidence type="ECO:0000259" key="17">
    <source>
        <dbReference type="PROSITE" id="PS50125"/>
    </source>
</evidence>
<dbReference type="PROSITE" id="PS50125">
    <property type="entry name" value="GUANYLATE_CYCLASE_2"/>
    <property type="match status" value="1"/>
</dbReference>
<dbReference type="FunFam" id="3.30.70.1230:FF:000023">
    <property type="entry name" value="Guanylate cyclase"/>
    <property type="match status" value="1"/>
</dbReference>
<dbReference type="InterPro" id="IPR001828">
    <property type="entry name" value="ANF_lig-bd_rcpt"/>
</dbReference>
<dbReference type="CDD" id="cd06352">
    <property type="entry name" value="PBP1_NPR_GC-like"/>
    <property type="match status" value="1"/>
</dbReference>
<name>A0A1I7S6R9_BURXY</name>
<evidence type="ECO:0000256" key="8">
    <source>
        <dbReference type="ARBA" id="ARBA00023136"/>
    </source>
</evidence>
<dbReference type="InterPro" id="IPR029787">
    <property type="entry name" value="Nucleotide_cyclase"/>
</dbReference>
<dbReference type="WBParaSite" id="BXY_0870700.1">
    <property type="protein sequence ID" value="BXY_0870700.1"/>
    <property type="gene ID" value="BXY_0870700"/>
</dbReference>
<keyword evidence="5" id="KW-0732">Signal</keyword>
<evidence type="ECO:0000256" key="3">
    <source>
        <dbReference type="ARBA" id="ARBA00012202"/>
    </source>
</evidence>
<comment type="catalytic activity">
    <reaction evidence="1 14">
        <text>GTP = 3',5'-cyclic GMP + diphosphate</text>
        <dbReference type="Rhea" id="RHEA:13665"/>
        <dbReference type="ChEBI" id="CHEBI:33019"/>
        <dbReference type="ChEBI" id="CHEBI:37565"/>
        <dbReference type="ChEBI" id="CHEBI:57746"/>
        <dbReference type="EC" id="4.6.1.2"/>
    </reaction>
</comment>
<evidence type="ECO:0000256" key="14">
    <source>
        <dbReference type="RuleBase" id="RU003431"/>
    </source>
</evidence>
<keyword evidence="7 15" id="KW-1133">Transmembrane helix</keyword>
<dbReference type="InterPro" id="IPR001245">
    <property type="entry name" value="Ser-Thr/Tyr_kinase_cat_dom"/>
</dbReference>
<reference evidence="19" key="1">
    <citation type="submission" date="2016-11" db="UniProtKB">
        <authorList>
            <consortium name="WormBaseParasite"/>
        </authorList>
    </citation>
    <scope>IDENTIFICATION</scope>
</reference>
<evidence type="ECO:0000259" key="16">
    <source>
        <dbReference type="PROSITE" id="PS50011"/>
    </source>
</evidence>
<keyword evidence="12 14" id="KW-0141">cGMP biosynthesis</keyword>
<dbReference type="Gene3D" id="3.40.50.2300">
    <property type="match status" value="3"/>
</dbReference>
<evidence type="ECO:0000256" key="13">
    <source>
        <dbReference type="RuleBase" id="RU000405"/>
    </source>
</evidence>
<dbReference type="EC" id="4.6.1.2" evidence="3 14"/>
<dbReference type="GO" id="GO:0007168">
    <property type="term" value="P:receptor guanylyl cyclase signaling pathway"/>
    <property type="evidence" value="ECO:0007669"/>
    <property type="project" value="TreeGrafter"/>
</dbReference>
<keyword evidence="9" id="KW-0675">Receptor</keyword>
<dbReference type="GO" id="GO:0004672">
    <property type="term" value="F:protein kinase activity"/>
    <property type="evidence" value="ECO:0007669"/>
    <property type="project" value="InterPro"/>
</dbReference>
<dbReference type="GO" id="GO:0006935">
    <property type="term" value="P:chemotaxis"/>
    <property type="evidence" value="ECO:0007669"/>
    <property type="project" value="UniProtKB-ARBA"/>
</dbReference>
<keyword evidence="4 15" id="KW-0812">Transmembrane</keyword>
<dbReference type="PANTHER" id="PTHR11920:SF501">
    <property type="entry name" value="GUANYLATE CYCLASE 32E"/>
    <property type="match status" value="1"/>
</dbReference>
<dbReference type="InterPro" id="IPR001054">
    <property type="entry name" value="A/G_cyclase"/>
</dbReference>